<keyword evidence="3" id="KW-1185">Reference proteome</keyword>
<keyword evidence="1" id="KW-0812">Transmembrane</keyword>
<protein>
    <submittedName>
        <fullName evidence="2">Uncharacterized protein</fullName>
    </submittedName>
</protein>
<evidence type="ECO:0000313" key="3">
    <source>
        <dbReference type="Proteomes" id="UP000017184"/>
    </source>
</evidence>
<gene>
    <name evidence="2" type="ORF">Cenrod_0068</name>
</gene>
<organism evidence="2 3">
    <name type="scientific">Candidatus Symbiobacter mobilis CR</name>
    <dbReference type="NCBI Taxonomy" id="946483"/>
    <lineage>
        <taxon>Bacteria</taxon>
        <taxon>Pseudomonadati</taxon>
        <taxon>Pseudomonadota</taxon>
        <taxon>Betaproteobacteria</taxon>
        <taxon>Burkholderiales</taxon>
        <taxon>Comamonadaceae</taxon>
    </lineage>
</organism>
<name>U5N7D4_9BURK</name>
<keyword evidence="1" id="KW-0472">Membrane</keyword>
<sequence length="62" mass="7085">MGTTKALTPGTLMILELSLANVDGFVMVIIQFEWLKLSMHMVLAMSWQPFTHGKMLMNLPRY</sequence>
<keyword evidence="1" id="KW-1133">Transmembrane helix</keyword>
<proteinExistence type="predicted"/>
<accession>U5N7D4</accession>
<dbReference type="STRING" id="946483.Cenrod_0068"/>
<feature type="transmembrane region" description="Helical" evidence="1">
    <location>
        <begin position="12"/>
        <end position="35"/>
    </location>
</feature>
<dbReference type="EMBL" id="CP004885">
    <property type="protein sequence ID" value="AGX86203.1"/>
    <property type="molecule type" value="Genomic_DNA"/>
</dbReference>
<dbReference type="AlphaFoldDB" id="U5N7D4"/>
<dbReference type="Proteomes" id="UP000017184">
    <property type="component" value="Chromosome"/>
</dbReference>
<dbReference type="HOGENOM" id="CLU_2895670_0_0_4"/>
<reference evidence="2 3" key="1">
    <citation type="journal article" date="2013" name="Genome Biol.">
        <title>Genomic analysis reveals key aspects of prokaryotic symbiosis in the phototrophic consortium "Chlorochromatium aggregatum".</title>
        <authorList>
            <person name="Liu Z."/>
            <person name="Muller J."/>
            <person name="Li T."/>
            <person name="Alvey R.M."/>
            <person name="Vogl K."/>
            <person name="Frigaard N.U."/>
            <person name="Rockwell N.C."/>
            <person name="Boyd E.S."/>
            <person name="Tomsho L.P."/>
            <person name="Schuster S.C."/>
            <person name="Henke P."/>
            <person name="Rohde M."/>
            <person name="Overmann J."/>
            <person name="Bryant D.A."/>
        </authorList>
    </citation>
    <scope>NUCLEOTIDE SEQUENCE [LARGE SCALE GENOMIC DNA]</scope>
    <source>
        <strain evidence="2">CR</strain>
    </source>
</reference>
<dbReference type="KEGG" id="cbx:Cenrod_0068"/>
<evidence type="ECO:0000256" key="1">
    <source>
        <dbReference type="SAM" id="Phobius"/>
    </source>
</evidence>
<evidence type="ECO:0000313" key="2">
    <source>
        <dbReference type="EMBL" id="AGX86203.1"/>
    </source>
</evidence>